<dbReference type="PROSITE" id="PS51409">
    <property type="entry name" value="ARGINASE_2"/>
    <property type="match status" value="1"/>
</dbReference>
<gene>
    <name evidence="5" type="ORF">ACFSGI_21145</name>
</gene>
<dbReference type="CDD" id="cd09999">
    <property type="entry name" value="Arginase-like_1"/>
    <property type="match status" value="1"/>
</dbReference>
<keyword evidence="6" id="KW-1185">Reference proteome</keyword>
<dbReference type="GO" id="GO:0016787">
    <property type="term" value="F:hydrolase activity"/>
    <property type="evidence" value="ECO:0007669"/>
    <property type="project" value="UniProtKB-KW"/>
</dbReference>
<dbReference type="EMBL" id="JBHUGF010000011">
    <property type="protein sequence ID" value="MFD1992486.1"/>
    <property type="molecule type" value="Genomic_DNA"/>
</dbReference>
<dbReference type="Pfam" id="PF00491">
    <property type="entry name" value="Arginase"/>
    <property type="match status" value="1"/>
</dbReference>
<comment type="caution">
    <text evidence="5">The sequence shown here is derived from an EMBL/GenBank/DDBJ whole genome shotgun (WGS) entry which is preliminary data.</text>
</comment>
<dbReference type="PANTHER" id="PTHR43782">
    <property type="entry name" value="ARGINASE"/>
    <property type="match status" value="1"/>
</dbReference>
<dbReference type="Proteomes" id="UP001597403">
    <property type="component" value="Unassembled WGS sequence"/>
</dbReference>
<reference evidence="6" key="1">
    <citation type="journal article" date="2019" name="Int. J. Syst. Evol. Microbiol.">
        <title>The Global Catalogue of Microorganisms (GCM) 10K type strain sequencing project: providing services to taxonomists for standard genome sequencing and annotation.</title>
        <authorList>
            <consortium name="The Broad Institute Genomics Platform"/>
            <consortium name="The Broad Institute Genome Sequencing Center for Infectious Disease"/>
            <person name="Wu L."/>
            <person name="Ma J."/>
        </authorList>
    </citation>
    <scope>NUCLEOTIDE SEQUENCE [LARGE SCALE GENOMIC DNA]</scope>
    <source>
        <strain evidence="6">CGMCC 1.15067</strain>
    </source>
</reference>
<dbReference type="PANTHER" id="PTHR43782:SF3">
    <property type="entry name" value="ARGINASE"/>
    <property type="match status" value="1"/>
</dbReference>
<sequence>MAIDLIDVFEFPTNLGLTKKEEDQQPGVYLLPDHFKTYGLYDHLPIQNRYTLIAPSYEIKKDTVSGILNIEAVAHYAVQQAELLAGALEEKTFKLIIGGDCSILVGNMMALKQKGTYGLFFLDGHTDYLPTLSSHTGGAVAGLDLAIVTGLGDERVTNINNLKPYVLEEHVFCVGNRELDDSYVQPILDSAIHYIDLPTLRKTGIEHIVKQFLEMVDQQQLDGFFIHFDVDVLNDDLMPAVDSRQPDGLDYVELIQILAPLVAHPQVVGLEITVLDPHLDQEGKYTSKFIQQLATLFDDQKNSSTLT</sequence>
<evidence type="ECO:0000313" key="5">
    <source>
        <dbReference type="EMBL" id="MFD1992486.1"/>
    </source>
</evidence>
<name>A0ABW4V120_9BACL</name>
<organism evidence="5 6">
    <name type="scientific">Paenibacillus nicotianae</name>
    <dbReference type="NCBI Taxonomy" id="1526551"/>
    <lineage>
        <taxon>Bacteria</taxon>
        <taxon>Bacillati</taxon>
        <taxon>Bacillota</taxon>
        <taxon>Bacilli</taxon>
        <taxon>Bacillales</taxon>
        <taxon>Paenibacillaceae</taxon>
        <taxon>Paenibacillus</taxon>
    </lineage>
</organism>
<evidence type="ECO:0000256" key="3">
    <source>
        <dbReference type="ARBA" id="ARBA00023211"/>
    </source>
</evidence>
<dbReference type="PRINTS" id="PR00116">
    <property type="entry name" value="ARGINASE"/>
</dbReference>
<dbReference type="SUPFAM" id="SSF52768">
    <property type="entry name" value="Arginase/deacetylase"/>
    <property type="match status" value="1"/>
</dbReference>
<comment type="similarity">
    <text evidence="4">Belongs to the arginase family.</text>
</comment>
<keyword evidence="3" id="KW-0464">Manganese</keyword>
<accession>A0ABW4V120</accession>
<dbReference type="RefSeq" id="WP_204826178.1">
    <property type="nucleotide sequence ID" value="NZ_JBHUGF010000011.1"/>
</dbReference>
<dbReference type="InterPro" id="IPR023696">
    <property type="entry name" value="Ureohydrolase_dom_sf"/>
</dbReference>
<proteinExistence type="inferred from homology"/>
<evidence type="ECO:0000313" key="6">
    <source>
        <dbReference type="Proteomes" id="UP001597403"/>
    </source>
</evidence>
<dbReference type="EC" id="3.5.3.-" evidence="5"/>
<dbReference type="InterPro" id="IPR006035">
    <property type="entry name" value="Ureohydrolase"/>
</dbReference>
<keyword evidence="1" id="KW-0479">Metal-binding</keyword>
<evidence type="ECO:0000256" key="4">
    <source>
        <dbReference type="PROSITE-ProRule" id="PRU00742"/>
    </source>
</evidence>
<dbReference type="Gene3D" id="3.40.800.10">
    <property type="entry name" value="Ureohydrolase domain"/>
    <property type="match status" value="1"/>
</dbReference>
<evidence type="ECO:0000256" key="1">
    <source>
        <dbReference type="ARBA" id="ARBA00022723"/>
    </source>
</evidence>
<keyword evidence="2 5" id="KW-0378">Hydrolase</keyword>
<evidence type="ECO:0000256" key="2">
    <source>
        <dbReference type="ARBA" id="ARBA00022801"/>
    </source>
</evidence>
<protein>
    <submittedName>
        <fullName evidence="5">Arginase family protein</fullName>
        <ecNumber evidence="5">3.5.3.-</ecNumber>
    </submittedName>
</protein>